<protein>
    <submittedName>
        <fullName evidence="4">Uncharacterized protein</fullName>
    </submittedName>
</protein>
<dbReference type="GO" id="GO:0016491">
    <property type="term" value="F:oxidoreductase activity"/>
    <property type="evidence" value="ECO:0007669"/>
    <property type="project" value="UniProtKB-KW"/>
</dbReference>
<evidence type="ECO:0000256" key="3">
    <source>
        <dbReference type="RuleBase" id="RU000363"/>
    </source>
</evidence>
<comment type="similarity">
    <text evidence="1 3">Belongs to the short-chain dehydrogenases/reductases (SDR) family.</text>
</comment>
<dbReference type="EMBL" id="JABFTP020000165">
    <property type="protein sequence ID" value="KAL3285228.1"/>
    <property type="molecule type" value="Genomic_DNA"/>
</dbReference>
<keyword evidence="2" id="KW-0560">Oxidoreductase</keyword>
<dbReference type="PANTHER" id="PTHR44229:SF8">
    <property type="entry name" value="ALCOHOL DEHYDROGENASE-RELATED"/>
    <property type="match status" value="1"/>
</dbReference>
<comment type="caution">
    <text evidence="4">The sequence shown here is derived from an EMBL/GenBank/DDBJ whole genome shotgun (WGS) entry which is preliminary data.</text>
</comment>
<dbReference type="SUPFAM" id="SSF51735">
    <property type="entry name" value="NAD(P)-binding Rossmann-fold domains"/>
    <property type="match status" value="1"/>
</dbReference>
<evidence type="ECO:0000256" key="1">
    <source>
        <dbReference type="ARBA" id="ARBA00006484"/>
    </source>
</evidence>
<accession>A0ABD2P2Y6</accession>
<keyword evidence="5" id="KW-1185">Reference proteome</keyword>
<evidence type="ECO:0000313" key="4">
    <source>
        <dbReference type="EMBL" id="KAL3285228.1"/>
    </source>
</evidence>
<dbReference type="Pfam" id="PF00106">
    <property type="entry name" value="adh_short"/>
    <property type="match status" value="1"/>
</dbReference>
<dbReference type="PRINTS" id="PR00080">
    <property type="entry name" value="SDRFAMILY"/>
</dbReference>
<dbReference type="Proteomes" id="UP001516400">
    <property type="component" value="Unassembled WGS sequence"/>
</dbReference>
<dbReference type="PRINTS" id="PR00081">
    <property type="entry name" value="GDHRDH"/>
</dbReference>
<dbReference type="AlphaFoldDB" id="A0ABD2P2Y6"/>
<dbReference type="FunFam" id="3.40.50.720:FF:000149">
    <property type="entry name" value="15-hydroxyprostaglandin dehydrogenase [NAD(+)]"/>
    <property type="match status" value="1"/>
</dbReference>
<dbReference type="InterPro" id="IPR036291">
    <property type="entry name" value="NAD(P)-bd_dom_sf"/>
</dbReference>
<sequence>MTKLNPVLKWASDLVQKVRPTSIETKQKLQGKVALLTGGASGIGYSIAKSFLKHGLSALTVADIHRSNGTEAIKDLTLQFGEEKVMFVECDVTNTNQLNSAFQETLRHYTRLDIVINNAGMMNDAFWEKEIHTNIGGCLIGSLLGLEYMSTTSKGDGGVIINVASIIGLMPCNGFPIHTMTQYGIVGLSRALGGHYKRTGVKVFGFCPGLTQSQLIETAHKNTLNRHFAKIFCREVEGCYLQHPDSVGNGLVKIIQTAKPGSIWFVENNGEPHEIHFPKLQDMIHEK</sequence>
<dbReference type="InterPro" id="IPR002347">
    <property type="entry name" value="SDR_fam"/>
</dbReference>
<proteinExistence type="inferred from homology"/>
<evidence type="ECO:0000256" key="2">
    <source>
        <dbReference type="ARBA" id="ARBA00023002"/>
    </source>
</evidence>
<evidence type="ECO:0000313" key="5">
    <source>
        <dbReference type="Proteomes" id="UP001516400"/>
    </source>
</evidence>
<name>A0ABD2P2Y6_9CUCU</name>
<reference evidence="4 5" key="1">
    <citation type="journal article" date="2021" name="BMC Biol.">
        <title>Horizontally acquired antibacterial genes associated with adaptive radiation of ladybird beetles.</title>
        <authorList>
            <person name="Li H.S."/>
            <person name="Tang X.F."/>
            <person name="Huang Y.H."/>
            <person name="Xu Z.Y."/>
            <person name="Chen M.L."/>
            <person name="Du X.Y."/>
            <person name="Qiu B.Y."/>
            <person name="Chen P.T."/>
            <person name="Zhang W."/>
            <person name="Slipinski A."/>
            <person name="Escalona H.E."/>
            <person name="Waterhouse R.M."/>
            <person name="Zwick A."/>
            <person name="Pang H."/>
        </authorList>
    </citation>
    <scope>NUCLEOTIDE SEQUENCE [LARGE SCALE GENOMIC DNA]</scope>
    <source>
        <strain evidence="4">SYSU2018</strain>
    </source>
</reference>
<gene>
    <name evidence="4" type="ORF">HHI36_019340</name>
</gene>
<dbReference type="Gene3D" id="3.40.50.720">
    <property type="entry name" value="NAD(P)-binding Rossmann-like Domain"/>
    <property type="match status" value="1"/>
</dbReference>
<organism evidence="4 5">
    <name type="scientific">Cryptolaemus montrouzieri</name>
    <dbReference type="NCBI Taxonomy" id="559131"/>
    <lineage>
        <taxon>Eukaryota</taxon>
        <taxon>Metazoa</taxon>
        <taxon>Ecdysozoa</taxon>
        <taxon>Arthropoda</taxon>
        <taxon>Hexapoda</taxon>
        <taxon>Insecta</taxon>
        <taxon>Pterygota</taxon>
        <taxon>Neoptera</taxon>
        <taxon>Endopterygota</taxon>
        <taxon>Coleoptera</taxon>
        <taxon>Polyphaga</taxon>
        <taxon>Cucujiformia</taxon>
        <taxon>Coccinelloidea</taxon>
        <taxon>Coccinellidae</taxon>
        <taxon>Scymninae</taxon>
        <taxon>Scymnini</taxon>
        <taxon>Cryptolaemus</taxon>
    </lineage>
</organism>
<dbReference type="PANTHER" id="PTHR44229">
    <property type="entry name" value="15-HYDROXYPROSTAGLANDIN DEHYDROGENASE [NAD(+)]"/>
    <property type="match status" value="1"/>
</dbReference>